<comment type="caution">
    <text evidence="2">The sequence shown here is derived from an EMBL/GenBank/DDBJ whole genome shotgun (WGS) entry which is preliminary data.</text>
</comment>
<gene>
    <name evidence="2" type="ORF">ACFQL7_08570</name>
</gene>
<sequence>MTQTQNGEYGSGEALQEQRRIQGTDTDRSLVSPGAAYRVRTTRSTAQYQ</sequence>
<name>A0ABD5YKK6_9EURY</name>
<dbReference type="AlphaFoldDB" id="A0ABD5YKK6"/>
<dbReference type="GeneID" id="76056906"/>
<dbReference type="Proteomes" id="UP001596417">
    <property type="component" value="Unassembled WGS sequence"/>
</dbReference>
<feature type="region of interest" description="Disordered" evidence="1">
    <location>
        <begin position="1"/>
        <end position="49"/>
    </location>
</feature>
<evidence type="ECO:0000313" key="3">
    <source>
        <dbReference type="Proteomes" id="UP001596417"/>
    </source>
</evidence>
<keyword evidence="3" id="KW-1185">Reference proteome</keyword>
<dbReference type="RefSeq" id="WP_264383146.1">
    <property type="nucleotide sequence ID" value="NZ_CP109979.1"/>
</dbReference>
<organism evidence="2 3">
    <name type="scientific">Halocatena marina</name>
    <dbReference type="NCBI Taxonomy" id="2934937"/>
    <lineage>
        <taxon>Archaea</taxon>
        <taxon>Methanobacteriati</taxon>
        <taxon>Methanobacteriota</taxon>
        <taxon>Stenosarchaea group</taxon>
        <taxon>Halobacteria</taxon>
        <taxon>Halobacteriales</taxon>
        <taxon>Natronomonadaceae</taxon>
        <taxon>Halocatena</taxon>
    </lineage>
</organism>
<dbReference type="EMBL" id="JBHTAX010000001">
    <property type="protein sequence ID" value="MFC7189903.1"/>
    <property type="molecule type" value="Genomic_DNA"/>
</dbReference>
<evidence type="ECO:0000313" key="2">
    <source>
        <dbReference type="EMBL" id="MFC7189903.1"/>
    </source>
</evidence>
<reference evidence="2 3" key="1">
    <citation type="journal article" date="2019" name="Int. J. Syst. Evol. Microbiol.">
        <title>The Global Catalogue of Microorganisms (GCM) 10K type strain sequencing project: providing services to taxonomists for standard genome sequencing and annotation.</title>
        <authorList>
            <consortium name="The Broad Institute Genomics Platform"/>
            <consortium name="The Broad Institute Genome Sequencing Center for Infectious Disease"/>
            <person name="Wu L."/>
            <person name="Ma J."/>
        </authorList>
    </citation>
    <scope>NUCLEOTIDE SEQUENCE [LARGE SCALE GENOMIC DNA]</scope>
    <source>
        <strain evidence="2 3">RDMS1</strain>
    </source>
</reference>
<proteinExistence type="predicted"/>
<evidence type="ECO:0000256" key="1">
    <source>
        <dbReference type="SAM" id="MobiDB-lite"/>
    </source>
</evidence>
<accession>A0ABD5YKK6</accession>
<feature type="compositionally biased region" description="Basic and acidic residues" evidence="1">
    <location>
        <begin position="16"/>
        <end position="28"/>
    </location>
</feature>
<protein>
    <submittedName>
        <fullName evidence="2">Uncharacterized protein</fullName>
    </submittedName>
</protein>